<evidence type="ECO:0000313" key="3">
    <source>
        <dbReference type="EMBL" id="MEU2121364.1"/>
    </source>
</evidence>
<proteinExistence type="predicted"/>
<protein>
    <submittedName>
        <fullName evidence="3">Acyltransferase</fullName>
        <ecNumber evidence="3">2.3.-.-</ecNumber>
    </submittedName>
</protein>
<feature type="transmembrane region" description="Helical" evidence="1">
    <location>
        <begin position="44"/>
        <end position="68"/>
    </location>
</feature>
<keyword evidence="1" id="KW-0812">Transmembrane</keyword>
<sequence length="243" mass="25986">MHRFLAPSAVAPAAAPPGAAGAYRHDLDGLRGVAIALVVAFHIWFGRVSGGVDVFLVLSGFFFTGSLLRGAESTGAIRLAHTARRLARRLLPALVTLLAAVVAATVLLRPFTQWDEMAAQTLASLLYYQNWYLALSWSDYLAADPSVSPLQHLWSMAVQTQFYVFALLAVASAAALCRRFARPAALRPVLAIALAVGVTASFLYAAHGAAVHQGWNYYDSFARAWELLAGALLAVAAPWLSPP</sequence>
<keyword evidence="1" id="KW-1133">Transmembrane helix</keyword>
<dbReference type="GO" id="GO:0016746">
    <property type="term" value="F:acyltransferase activity"/>
    <property type="evidence" value="ECO:0007669"/>
    <property type="project" value="UniProtKB-KW"/>
</dbReference>
<keyword evidence="1" id="KW-0472">Membrane</keyword>
<accession>A0ABV2X648</accession>
<feature type="domain" description="Acyltransferase 3" evidence="2">
    <location>
        <begin position="25"/>
        <end position="239"/>
    </location>
</feature>
<name>A0ABV2X648_9NOCA</name>
<feature type="transmembrane region" description="Helical" evidence="1">
    <location>
        <begin position="189"/>
        <end position="210"/>
    </location>
</feature>
<dbReference type="RefSeq" id="WP_357990343.1">
    <property type="nucleotide sequence ID" value="NZ_JBEYBR010000009.1"/>
</dbReference>
<dbReference type="EMBL" id="JBEYBR010000009">
    <property type="protein sequence ID" value="MEU2121364.1"/>
    <property type="molecule type" value="Genomic_DNA"/>
</dbReference>
<dbReference type="InterPro" id="IPR050879">
    <property type="entry name" value="Acyltransferase_3"/>
</dbReference>
<dbReference type="PANTHER" id="PTHR23028">
    <property type="entry name" value="ACETYLTRANSFERASE"/>
    <property type="match status" value="1"/>
</dbReference>
<dbReference type="Proteomes" id="UP001550535">
    <property type="component" value="Unassembled WGS sequence"/>
</dbReference>
<dbReference type="PANTHER" id="PTHR23028:SF53">
    <property type="entry name" value="ACYL_TRANSF_3 DOMAIN-CONTAINING PROTEIN"/>
    <property type="match status" value="1"/>
</dbReference>
<dbReference type="Pfam" id="PF01757">
    <property type="entry name" value="Acyl_transf_3"/>
    <property type="match status" value="1"/>
</dbReference>
<reference evidence="3 4" key="1">
    <citation type="submission" date="2024-06" db="EMBL/GenBank/DDBJ databases">
        <title>The Natural Products Discovery Center: Release of the First 8490 Sequenced Strains for Exploring Actinobacteria Biosynthetic Diversity.</title>
        <authorList>
            <person name="Kalkreuter E."/>
            <person name="Kautsar S.A."/>
            <person name="Yang D."/>
            <person name="Bader C.D."/>
            <person name="Teijaro C.N."/>
            <person name="Fluegel L."/>
            <person name="Davis C.M."/>
            <person name="Simpson J.R."/>
            <person name="Lauterbach L."/>
            <person name="Steele A.D."/>
            <person name="Gui C."/>
            <person name="Meng S."/>
            <person name="Li G."/>
            <person name="Viehrig K."/>
            <person name="Ye F."/>
            <person name="Su P."/>
            <person name="Kiefer A.F."/>
            <person name="Nichols A."/>
            <person name="Cepeda A.J."/>
            <person name="Yan W."/>
            <person name="Fan B."/>
            <person name="Jiang Y."/>
            <person name="Adhikari A."/>
            <person name="Zheng C.-J."/>
            <person name="Schuster L."/>
            <person name="Cowan T.M."/>
            <person name="Smanski M.J."/>
            <person name="Chevrette M.G."/>
            <person name="De Carvalho L.P.S."/>
            <person name="Shen B."/>
        </authorList>
    </citation>
    <scope>NUCLEOTIDE SEQUENCE [LARGE SCALE GENOMIC DNA]</scope>
    <source>
        <strain evidence="3 4">NPDC019434</strain>
    </source>
</reference>
<feature type="transmembrane region" description="Helical" evidence="1">
    <location>
        <begin position="160"/>
        <end position="177"/>
    </location>
</feature>
<dbReference type="InterPro" id="IPR002656">
    <property type="entry name" value="Acyl_transf_3_dom"/>
</dbReference>
<keyword evidence="3" id="KW-0012">Acyltransferase</keyword>
<gene>
    <name evidence="3" type="ORF">ABZ507_05960</name>
</gene>
<feature type="transmembrane region" description="Helical" evidence="1">
    <location>
        <begin position="89"/>
        <end position="108"/>
    </location>
</feature>
<evidence type="ECO:0000256" key="1">
    <source>
        <dbReference type="SAM" id="Phobius"/>
    </source>
</evidence>
<comment type="caution">
    <text evidence="3">The sequence shown here is derived from an EMBL/GenBank/DDBJ whole genome shotgun (WGS) entry which is preliminary data.</text>
</comment>
<evidence type="ECO:0000313" key="4">
    <source>
        <dbReference type="Proteomes" id="UP001550535"/>
    </source>
</evidence>
<feature type="transmembrane region" description="Helical" evidence="1">
    <location>
        <begin position="222"/>
        <end position="240"/>
    </location>
</feature>
<keyword evidence="4" id="KW-1185">Reference proteome</keyword>
<dbReference type="EC" id="2.3.-.-" evidence="3"/>
<evidence type="ECO:0000259" key="2">
    <source>
        <dbReference type="Pfam" id="PF01757"/>
    </source>
</evidence>
<keyword evidence="3" id="KW-0808">Transferase</keyword>
<organism evidence="3 4">
    <name type="scientific">Nocardia niwae</name>
    <dbReference type="NCBI Taxonomy" id="626084"/>
    <lineage>
        <taxon>Bacteria</taxon>
        <taxon>Bacillati</taxon>
        <taxon>Actinomycetota</taxon>
        <taxon>Actinomycetes</taxon>
        <taxon>Mycobacteriales</taxon>
        <taxon>Nocardiaceae</taxon>
        <taxon>Nocardia</taxon>
    </lineage>
</organism>
<feature type="non-terminal residue" evidence="3">
    <location>
        <position position="243"/>
    </location>
</feature>